<evidence type="ECO:0000256" key="2">
    <source>
        <dbReference type="ARBA" id="ARBA00009773"/>
    </source>
</evidence>
<dbReference type="PANTHER" id="PTHR21716:SF53">
    <property type="entry name" value="PERMEASE PERM-RELATED"/>
    <property type="match status" value="1"/>
</dbReference>
<dbReference type="Pfam" id="PF01594">
    <property type="entry name" value="AI-2E_transport"/>
    <property type="match status" value="1"/>
</dbReference>
<evidence type="ECO:0000256" key="1">
    <source>
        <dbReference type="ARBA" id="ARBA00004651"/>
    </source>
</evidence>
<comment type="caution">
    <text evidence="9">The sequence shown here is derived from an EMBL/GenBank/DDBJ whole genome shotgun (WGS) entry which is preliminary data.</text>
</comment>
<dbReference type="RefSeq" id="WP_154519847.1">
    <property type="nucleotide sequence ID" value="NZ_VUMT01000019.1"/>
</dbReference>
<evidence type="ECO:0000256" key="4">
    <source>
        <dbReference type="ARBA" id="ARBA00022475"/>
    </source>
</evidence>
<keyword evidence="10" id="KW-1185">Reference proteome</keyword>
<proteinExistence type="inferred from homology"/>
<organism evidence="9 10">
    <name type="scientific">Velocimicrobium porci</name>
    <dbReference type="NCBI Taxonomy" id="2606634"/>
    <lineage>
        <taxon>Bacteria</taxon>
        <taxon>Bacillati</taxon>
        <taxon>Bacillota</taxon>
        <taxon>Clostridia</taxon>
        <taxon>Lachnospirales</taxon>
        <taxon>Lachnospiraceae</taxon>
        <taxon>Velocimicrobium</taxon>
    </lineage>
</organism>
<dbReference type="EMBL" id="VUMT01000019">
    <property type="protein sequence ID" value="MSS64456.1"/>
    <property type="molecule type" value="Genomic_DNA"/>
</dbReference>
<keyword evidence="6 8" id="KW-1133">Transmembrane helix</keyword>
<evidence type="ECO:0000256" key="8">
    <source>
        <dbReference type="SAM" id="Phobius"/>
    </source>
</evidence>
<accession>A0A6L5Y013</accession>
<evidence type="ECO:0000313" key="10">
    <source>
        <dbReference type="Proteomes" id="UP000482209"/>
    </source>
</evidence>
<dbReference type="InterPro" id="IPR002549">
    <property type="entry name" value="AI-2E-like"/>
</dbReference>
<feature type="transmembrane region" description="Helical" evidence="8">
    <location>
        <begin position="35"/>
        <end position="62"/>
    </location>
</feature>
<dbReference type="Proteomes" id="UP000482209">
    <property type="component" value="Unassembled WGS sequence"/>
</dbReference>
<feature type="transmembrane region" description="Helical" evidence="8">
    <location>
        <begin position="332"/>
        <end position="365"/>
    </location>
</feature>
<gene>
    <name evidence="9" type="ORF">FYJ58_11300</name>
</gene>
<evidence type="ECO:0000313" key="9">
    <source>
        <dbReference type="EMBL" id="MSS64456.1"/>
    </source>
</evidence>
<protein>
    <submittedName>
        <fullName evidence="9">AI-2E family transporter</fullName>
    </submittedName>
</protein>
<feature type="transmembrane region" description="Helical" evidence="8">
    <location>
        <begin position="301"/>
        <end position="320"/>
    </location>
</feature>
<keyword evidence="7 8" id="KW-0472">Membrane</keyword>
<feature type="transmembrane region" description="Helical" evidence="8">
    <location>
        <begin position="245"/>
        <end position="263"/>
    </location>
</feature>
<keyword evidence="3" id="KW-0813">Transport</keyword>
<feature type="transmembrane region" description="Helical" evidence="8">
    <location>
        <begin position="269"/>
        <end position="294"/>
    </location>
</feature>
<dbReference type="GO" id="GO:0005886">
    <property type="term" value="C:plasma membrane"/>
    <property type="evidence" value="ECO:0007669"/>
    <property type="project" value="UniProtKB-SubCell"/>
</dbReference>
<sequence length="391" mass="43983">MNLNKKNVNKIRGLILFAILLFVMAQNITSIFDFVMTIIGLIFPFILGACIAFILNVPMKAIETTLFRKNDSGKLVYKFKRPISLVLSILLVIGIVFIVLFIVLPELGQTFLSLSYSIPTFWEQSVVWLEDIFKQYPQISKQLTSIHFDWENIVKTTFSFLQTGAGNVLNSTFNVASSIVSGLTTFFIGFVFSLYILLQKEQLGRQFSMVLSAFFSEKVVKQINKICHLTYTTFSNFLSGQCIEAVILGFMFFVSMTILRFPYALLVGVLIAFTALIPIFGAFIGCTVGVFLIFMVSPIKALWFLILFFILQQIEGNLIYPHVVGGSVGLPSIWVLAAVTIGGSTFGIVGMLVFIPLTSVLYNLFREYVYNRLHARKLTFIENSNHNNTAK</sequence>
<feature type="transmembrane region" description="Helical" evidence="8">
    <location>
        <begin position="83"/>
        <end position="104"/>
    </location>
</feature>
<feature type="transmembrane region" description="Helical" evidence="8">
    <location>
        <begin position="175"/>
        <end position="198"/>
    </location>
</feature>
<evidence type="ECO:0000256" key="7">
    <source>
        <dbReference type="ARBA" id="ARBA00023136"/>
    </source>
</evidence>
<keyword evidence="4" id="KW-1003">Cell membrane</keyword>
<dbReference type="PANTHER" id="PTHR21716">
    <property type="entry name" value="TRANSMEMBRANE PROTEIN"/>
    <property type="match status" value="1"/>
</dbReference>
<comment type="similarity">
    <text evidence="2">Belongs to the autoinducer-2 exporter (AI-2E) (TC 2.A.86) family.</text>
</comment>
<dbReference type="AlphaFoldDB" id="A0A6L5Y013"/>
<comment type="subcellular location">
    <subcellularLocation>
        <location evidence="1">Cell membrane</location>
        <topology evidence="1">Multi-pass membrane protein</topology>
    </subcellularLocation>
</comment>
<evidence type="ECO:0000256" key="6">
    <source>
        <dbReference type="ARBA" id="ARBA00022989"/>
    </source>
</evidence>
<evidence type="ECO:0000256" key="5">
    <source>
        <dbReference type="ARBA" id="ARBA00022692"/>
    </source>
</evidence>
<reference evidence="9 10" key="1">
    <citation type="submission" date="2019-08" db="EMBL/GenBank/DDBJ databases">
        <title>In-depth cultivation of the pig gut microbiome towards novel bacterial diversity and tailored functional studies.</title>
        <authorList>
            <person name="Wylensek D."/>
            <person name="Hitch T.C.A."/>
            <person name="Clavel T."/>
        </authorList>
    </citation>
    <scope>NUCLEOTIDE SEQUENCE [LARGE SCALE GENOMIC DNA]</scope>
    <source>
        <strain evidence="9 10">WCA-693-APC-MOT-I</strain>
    </source>
</reference>
<evidence type="ECO:0000256" key="3">
    <source>
        <dbReference type="ARBA" id="ARBA00022448"/>
    </source>
</evidence>
<name>A0A6L5Y013_9FIRM</name>
<dbReference type="GO" id="GO:0055085">
    <property type="term" value="P:transmembrane transport"/>
    <property type="evidence" value="ECO:0007669"/>
    <property type="project" value="TreeGrafter"/>
</dbReference>
<keyword evidence="5 8" id="KW-0812">Transmembrane</keyword>